<feature type="transmembrane region" description="Helical" evidence="1">
    <location>
        <begin position="43"/>
        <end position="68"/>
    </location>
</feature>
<feature type="transmembrane region" description="Helical" evidence="1">
    <location>
        <begin position="80"/>
        <end position="96"/>
    </location>
</feature>
<proteinExistence type="predicted"/>
<sequence>MSLVFARVILVFMLAPFSSYIVWAGYSLTWYWGKQPGTEPWLSAVALTSATVIIYLPMAVVVLGLWVYWTRKAVNTFPRLIISGLVCGGLVGFAFARHYGPLQLYLGLSVGAVVGITLALGTRWVQRHPARGA</sequence>
<gene>
    <name evidence="2" type="ORF">P8T11_28550</name>
</gene>
<evidence type="ECO:0000256" key="1">
    <source>
        <dbReference type="SAM" id="Phobius"/>
    </source>
</evidence>
<evidence type="ECO:0000313" key="3">
    <source>
        <dbReference type="Proteomes" id="UP001214170"/>
    </source>
</evidence>
<feature type="transmembrane region" description="Helical" evidence="1">
    <location>
        <begin position="102"/>
        <end position="121"/>
    </location>
</feature>
<name>A0ABY8GUG8_9BURK</name>
<protein>
    <submittedName>
        <fullName evidence="2">Uncharacterized protein</fullName>
    </submittedName>
</protein>
<reference evidence="2 3" key="1">
    <citation type="submission" date="2023-03" db="EMBL/GenBank/DDBJ databases">
        <title>Achromobacter spanius LIG8.</title>
        <authorList>
            <person name="Shrestha S."/>
        </authorList>
    </citation>
    <scope>NUCLEOTIDE SEQUENCE [LARGE SCALE GENOMIC DNA]</scope>
    <source>
        <strain evidence="2 3">LIG8</strain>
    </source>
</reference>
<organism evidence="2 3">
    <name type="scientific">Achromobacter spanius</name>
    <dbReference type="NCBI Taxonomy" id="217203"/>
    <lineage>
        <taxon>Bacteria</taxon>
        <taxon>Pseudomonadati</taxon>
        <taxon>Pseudomonadota</taxon>
        <taxon>Betaproteobacteria</taxon>
        <taxon>Burkholderiales</taxon>
        <taxon>Alcaligenaceae</taxon>
        <taxon>Achromobacter</taxon>
    </lineage>
</organism>
<accession>A0ABY8GUG8</accession>
<keyword evidence="3" id="KW-1185">Reference proteome</keyword>
<keyword evidence="1" id="KW-0472">Membrane</keyword>
<dbReference type="Proteomes" id="UP001214170">
    <property type="component" value="Chromosome"/>
</dbReference>
<evidence type="ECO:0000313" key="2">
    <source>
        <dbReference type="EMBL" id="WFP08193.1"/>
    </source>
</evidence>
<dbReference type="RefSeq" id="WP_268078986.1">
    <property type="nucleotide sequence ID" value="NZ_CP106885.1"/>
</dbReference>
<keyword evidence="1" id="KW-1133">Transmembrane helix</keyword>
<dbReference type="EMBL" id="CP121261">
    <property type="protein sequence ID" value="WFP08193.1"/>
    <property type="molecule type" value="Genomic_DNA"/>
</dbReference>
<keyword evidence="1" id="KW-0812">Transmembrane</keyword>